<dbReference type="PANTHER" id="PTHR30093">
    <property type="entry name" value="GENERAL SECRETION PATHWAY PROTEIN G"/>
    <property type="match status" value="1"/>
</dbReference>
<dbReference type="SUPFAM" id="SSF54523">
    <property type="entry name" value="Pili subunits"/>
    <property type="match status" value="1"/>
</dbReference>
<dbReference type="Pfam" id="PF16732">
    <property type="entry name" value="ComP_DUS"/>
    <property type="match status" value="1"/>
</dbReference>
<dbReference type="RefSeq" id="WP_105935602.1">
    <property type="nucleotide sequence ID" value="NZ_PVNP01000188.1"/>
</dbReference>
<dbReference type="InterPro" id="IPR031982">
    <property type="entry name" value="PilE-like"/>
</dbReference>
<proteinExistence type="predicted"/>
<gene>
    <name evidence="3" type="ORF">C6Y40_17045</name>
</gene>
<dbReference type="Proteomes" id="UP000238949">
    <property type="component" value="Unassembled WGS sequence"/>
</dbReference>
<dbReference type="EMBL" id="PVNP01000188">
    <property type="protein sequence ID" value="PRO72363.1"/>
    <property type="molecule type" value="Genomic_DNA"/>
</dbReference>
<dbReference type="GO" id="GO:0015627">
    <property type="term" value="C:type II protein secretion system complex"/>
    <property type="evidence" value="ECO:0007669"/>
    <property type="project" value="InterPro"/>
</dbReference>
<keyword evidence="1" id="KW-0488">Methylation</keyword>
<dbReference type="InterPro" id="IPR045584">
    <property type="entry name" value="Pilin-like"/>
</dbReference>
<dbReference type="InterPro" id="IPR000983">
    <property type="entry name" value="Bac_GSPG_pilin"/>
</dbReference>
<dbReference type="GO" id="GO:0015628">
    <property type="term" value="P:protein secretion by the type II secretion system"/>
    <property type="evidence" value="ECO:0007669"/>
    <property type="project" value="InterPro"/>
</dbReference>
<evidence type="ECO:0000313" key="4">
    <source>
        <dbReference type="Proteomes" id="UP000238949"/>
    </source>
</evidence>
<reference evidence="4" key="1">
    <citation type="journal article" date="2020" name="Int. J. Syst. Evol. Microbiol.">
        <title>Alteromonas alba sp. nov., a marine bacterium isolated from the seawater of the West Pacific Ocean.</title>
        <authorList>
            <person name="Sun C."/>
            <person name="Wu Y.-H."/>
            <person name="Xamxidin M."/>
            <person name="Cheng H."/>
            <person name="Xu X.-W."/>
        </authorList>
    </citation>
    <scope>NUCLEOTIDE SEQUENCE [LARGE SCALE GENOMIC DNA]</scope>
    <source>
        <strain evidence="4">190</strain>
    </source>
</reference>
<keyword evidence="4" id="KW-1185">Reference proteome</keyword>
<keyword evidence="2" id="KW-1133">Transmembrane helix</keyword>
<dbReference type="InterPro" id="IPR012902">
    <property type="entry name" value="N_methyl_site"/>
</dbReference>
<dbReference type="PROSITE" id="PS00409">
    <property type="entry name" value="PROKAR_NTER_METHYL"/>
    <property type="match status" value="1"/>
</dbReference>
<dbReference type="OrthoDB" id="5572189at2"/>
<feature type="transmembrane region" description="Helical" evidence="2">
    <location>
        <begin position="6"/>
        <end position="29"/>
    </location>
</feature>
<dbReference type="AlphaFoldDB" id="A0A2S9V7F5"/>
<evidence type="ECO:0000313" key="3">
    <source>
        <dbReference type="EMBL" id="PRO72363.1"/>
    </source>
</evidence>
<dbReference type="PANTHER" id="PTHR30093:SF47">
    <property type="entry name" value="TYPE IV PILUS NON-CORE MINOR PILIN PILE"/>
    <property type="match status" value="1"/>
</dbReference>
<evidence type="ECO:0000256" key="1">
    <source>
        <dbReference type="ARBA" id="ARBA00022481"/>
    </source>
</evidence>
<evidence type="ECO:0008006" key="5">
    <source>
        <dbReference type="Google" id="ProtNLM"/>
    </source>
</evidence>
<dbReference type="Pfam" id="PF07963">
    <property type="entry name" value="N_methyl"/>
    <property type="match status" value="1"/>
</dbReference>
<keyword evidence="2" id="KW-0812">Transmembrane</keyword>
<keyword evidence="2" id="KW-0472">Membrane</keyword>
<sequence>MKTTGFTLLELMIAVVIMGILAAIALPAYQGQVRESRRGDAQTALMQMHMSQENYRLQNITYGAAADIGIPASDFYTFSVSNVSATTFTLTATAKGSQTNDTGCTTLTLDESMNRTPANCW</sequence>
<evidence type="ECO:0000256" key="2">
    <source>
        <dbReference type="SAM" id="Phobius"/>
    </source>
</evidence>
<protein>
    <recommendedName>
        <fullName evidence="5">Type IV pilin</fullName>
    </recommendedName>
</protein>
<dbReference type="PRINTS" id="PR00813">
    <property type="entry name" value="BCTERIALGSPG"/>
</dbReference>
<dbReference type="Gene3D" id="3.30.700.10">
    <property type="entry name" value="Glycoprotein, Type 4 Pilin"/>
    <property type="match status" value="1"/>
</dbReference>
<organism evidence="3 4">
    <name type="scientific">Alteromonas alba</name>
    <dbReference type="NCBI Taxonomy" id="2079529"/>
    <lineage>
        <taxon>Bacteria</taxon>
        <taxon>Pseudomonadati</taxon>
        <taxon>Pseudomonadota</taxon>
        <taxon>Gammaproteobacteria</taxon>
        <taxon>Alteromonadales</taxon>
        <taxon>Alteromonadaceae</taxon>
        <taxon>Alteromonas/Salinimonas group</taxon>
        <taxon>Alteromonas</taxon>
    </lineage>
</organism>
<name>A0A2S9V7F5_9ALTE</name>
<dbReference type="NCBIfam" id="TIGR02532">
    <property type="entry name" value="IV_pilin_GFxxxE"/>
    <property type="match status" value="1"/>
</dbReference>
<accession>A0A2S9V7F5</accession>
<dbReference type="GO" id="GO:0043683">
    <property type="term" value="P:type IV pilus assembly"/>
    <property type="evidence" value="ECO:0007669"/>
    <property type="project" value="InterPro"/>
</dbReference>
<comment type="caution">
    <text evidence="3">The sequence shown here is derived from an EMBL/GenBank/DDBJ whole genome shotgun (WGS) entry which is preliminary data.</text>
</comment>